<evidence type="ECO:0000256" key="3">
    <source>
        <dbReference type="RuleBase" id="RU363015"/>
    </source>
</evidence>
<dbReference type="AlphaFoldDB" id="A0A250IPV0"/>
<dbReference type="NCBIfam" id="TIGR00730">
    <property type="entry name" value="Rossman fold protein, TIGR00730 family"/>
    <property type="match status" value="1"/>
</dbReference>
<dbReference type="Gene3D" id="3.40.50.450">
    <property type="match status" value="1"/>
</dbReference>
<dbReference type="InterPro" id="IPR005269">
    <property type="entry name" value="LOG"/>
</dbReference>
<comment type="catalytic activity">
    <reaction evidence="1">
        <text>AMP + H2O = D-ribose 5-phosphate + adenine</text>
        <dbReference type="Rhea" id="RHEA:20129"/>
        <dbReference type="ChEBI" id="CHEBI:15377"/>
        <dbReference type="ChEBI" id="CHEBI:16708"/>
        <dbReference type="ChEBI" id="CHEBI:78346"/>
        <dbReference type="ChEBI" id="CHEBI:456215"/>
        <dbReference type="EC" id="3.2.2.4"/>
    </reaction>
</comment>
<dbReference type="GO" id="GO:0008714">
    <property type="term" value="F:AMP nucleosidase activity"/>
    <property type="evidence" value="ECO:0007669"/>
    <property type="project" value="UniProtKB-EC"/>
</dbReference>
<sequence>MTKSVCVFCGSAPGVHEEHMKVASSLGSLLAERGIQLVYGGARVGLMGAVADAALARGGRVVGVMPRGLERYEVAHRGLTELIWTEDLHERKRRMAERADAFVVLPGGYGTLEEALEIISWKQMRMIDKPIVLLDTQGFYQPFVALVAEMSRQGFAHARADALFTVTSRLEDALRALGVPADPLPEGN</sequence>
<evidence type="ECO:0000313" key="4">
    <source>
        <dbReference type="EMBL" id="ATB33273.1"/>
    </source>
</evidence>
<name>A0A250IPV0_9BACT</name>
<dbReference type="Proteomes" id="UP000217289">
    <property type="component" value="Chromosome"/>
</dbReference>
<reference evidence="4 5" key="1">
    <citation type="submission" date="2017-06" db="EMBL/GenBank/DDBJ databases">
        <authorList>
            <person name="Kim H.J."/>
            <person name="Triplett B.A."/>
        </authorList>
    </citation>
    <scope>NUCLEOTIDE SEQUENCE [LARGE SCALE GENOMIC DNA]</scope>
    <source>
        <strain evidence="4 5">DSM 14713</strain>
    </source>
</reference>
<dbReference type="KEGG" id="mbd:MEBOL_006764"/>
<dbReference type="EMBL" id="CP022163">
    <property type="protein sequence ID" value="ATB33273.1"/>
    <property type="molecule type" value="Genomic_DNA"/>
</dbReference>
<dbReference type="PANTHER" id="PTHR31223:SF70">
    <property type="entry name" value="LOG FAMILY PROTEIN YJL055W"/>
    <property type="match status" value="1"/>
</dbReference>
<evidence type="ECO:0000256" key="1">
    <source>
        <dbReference type="ARBA" id="ARBA00000274"/>
    </source>
</evidence>
<gene>
    <name evidence="4" type="ORF">MEBOL_006764</name>
</gene>
<dbReference type="GO" id="GO:0009691">
    <property type="term" value="P:cytokinin biosynthetic process"/>
    <property type="evidence" value="ECO:0007669"/>
    <property type="project" value="UniProtKB-UniRule"/>
</dbReference>
<dbReference type="Pfam" id="PF03641">
    <property type="entry name" value="Lysine_decarbox"/>
    <property type="match status" value="1"/>
</dbReference>
<keyword evidence="3" id="KW-0378">Hydrolase</keyword>
<organism evidence="4 5">
    <name type="scientific">Melittangium boletus DSM 14713</name>
    <dbReference type="NCBI Taxonomy" id="1294270"/>
    <lineage>
        <taxon>Bacteria</taxon>
        <taxon>Pseudomonadati</taxon>
        <taxon>Myxococcota</taxon>
        <taxon>Myxococcia</taxon>
        <taxon>Myxococcales</taxon>
        <taxon>Cystobacterineae</taxon>
        <taxon>Archangiaceae</taxon>
        <taxon>Melittangium</taxon>
    </lineage>
</organism>
<proteinExistence type="inferred from homology"/>
<dbReference type="RefSeq" id="WP_095981344.1">
    <property type="nucleotide sequence ID" value="NZ_CP022163.1"/>
</dbReference>
<dbReference type="PANTHER" id="PTHR31223">
    <property type="entry name" value="LOG FAMILY PROTEIN YJL055W"/>
    <property type="match status" value="1"/>
</dbReference>
<dbReference type="InterPro" id="IPR031100">
    <property type="entry name" value="LOG_fam"/>
</dbReference>
<dbReference type="EC" id="3.2.2.n1" evidence="3"/>
<dbReference type="SUPFAM" id="SSF102405">
    <property type="entry name" value="MCP/YpsA-like"/>
    <property type="match status" value="1"/>
</dbReference>
<evidence type="ECO:0000313" key="5">
    <source>
        <dbReference type="Proteomes" id="UP000217289"/>
    </source>
</evidence>
<comment type="similarity">
    <text evidence="2 3">Belongs to the LOG family.</text>
</comment>
<keyword evidence="5" id="KW-1185">Reference proteome</keyword>
<dbReference type="GO" id="GO:0005829">
    <property type="term" value="C:cytosol"/>
    <property type="evidence" value="ECO:0007669"/>
    <property type="project" value="TreeGrafter"/>
</dbReference>
<keyword evidence="3" id="KW-0203">Cytokinin biosynthesis</keyword>
<dbReference type="OrthoDB" id="9801098at2"/>
<evidence type="ECO:0000256" key="2">
    <source>
        <dbReference type="ARBA" id="ARBA00006763"/>
    </source>
</evidence>
<accession>A0A250IPV0</accession>
<protein>
    <recommendedName>
        <fullName evidence="3">Cytokinin riboside 5'-monophosphate phosphoribohydrolase</fullName>
        <ecNumber evidence="3">3.2.2.n1</ecNumber>
    </recommendedName>
</protein>